<protein>
    <recommendedName>
        <fullName evidence="7">D-amino-acid oxidase</fullName>
        <ecNumber evidence="6">1.4.3.3</ecNumber>
    </recommendedName>
</protein>
<dbReference type="Gene3D" id="3.40.50.720">
    <property type="entry name" value="NAD(P)-binding Rossmann-like Domain"/>
    <property type="match status" value="2"/>
</dbReference>
<keyword evidence="4" id="KW-0274">FAD</keyword>
<dbReference type="InterPro" id="IPR023209">
    <property type="entry name" value="DAO"/>
</dbReference>
<keyword evidence="3" id="KW-0285">Flavoprotein</keyword>
<gene>
    <name evidence="11" type="ORF">AOE01nite_18490</name>
</gene>
<dbReference type="GO" id="GO:0071949">
    <property type="term" value="F:FAD binding"/>
    <property type="evidence" value="ECO:0007669"/>
    <property type="project" value="InterPro"/>
</dbReference>
<dbReference type="SUPFAM" id="SSF51971">
    <property type="entry name" value="Nucleotide-binding domain"/>
    <property type="match status" value="1"/>
</dbReference>
<evidence type="ECO:0000313" key="11">
    <source>
        <dbReference type="EMBL" id="GEN63625.1"/>
    </source>
</evidence>
<dbReference type="GO" id="GO:0005737">
    <property type="term" value="C:cytoplasm"/>
    <property type="evidence" value="ECO:0007669"/>
    <property type="project" value="TreeGrafter"/>
</dbReference>
<feature type="region of interest" description="Disordered" evidence="9">
    <location>
        <begin position="207"/>
        <end position="229"/>
    </location>
</feature>
<evidence type="ECO:0000256" key="4">
    <source>
        <dbReference type="ARBA" id="ARBA00022827"/>
    </source>
</evidence>
<dbReference type="InterPro" id="IPR006181">
    <property type="entry name" value="D-amino_acid_oxidase_CS"/>
</dbReference>
<evidence type="ECO:0000259" key="10">
    <source>
        <dbReference type="Pfam" id="PF01266"/>
    </source>
</evidence>
<dbReference type="InterPro" id="IPR006076">
    <property type="entry name" value="FAD-dep_OxRdtase"/>
</dbReference>
<evidence type="ECO:0000256" key="7">
    <source>
        <dbReference type="ARBA" id="ARBA00039751"/>
    </source>
</evidence>
<reference evidence="11 12" key="1">
    <citation type="submission" date="2019-07" db="EMBL/GenBank/DDBJ databases">
        <title>Whole genome shotgun sequence of Acetobacter oeni NBRC 105207.</title>
        <authorList>
            <person name="Hosoyama A."/>
            <person name="Uohara A."/>
            <person name="Ohji S."/>
            <person name="Ichikawa N."/>
        </authorList>
    </citation>
    <scope>NUCLEOTIDE SEQUENCE [LARGE SCALE GENOMIC DNA]</scope>
    <source>
        <strain evidence="11 12">NBRC 105207</strain>
    </source>
</reference>
<comment type="caution">
    <text evidence="11">The sequence shown here is derived from an EMBL/GenBank/DDBJ whole genome shotgun (WGS) entry which is preliminary data.</text>
</comment>
<comment type="catalytic activity">
    <reaction evidence="8">
        <text>a D-alpha-amino acid + O2 + H2O = a 2-oxocarboxylate + H2O2 + NH4(+)</text>
        <dbReference type="Rhea" id="RHEA:21816"/>
        <dbReference type="ChEBI" id="CHEBI:15377"/>
        <dbReference type="ChEBI" id="CHEBI:15379"/>
        <dbReference type="ChEBI" id="CHEBI:16240"/>
        <dbReference type="ChEBI" id="CHEBI:28938"/>
        <dbReference type="ChEBI" id="CHEBI:35179"/>
        <dbReference type="ChEBI" id="CHEBI:59871"/>
        <dbReference type="EC" id="1.4.3.3"/>
    </reaction>
    <physiologicalReaction direction="left-to-right" evidence="8">
        <dbReference type="Rhea" id="RHEA:21817"/>
    </physiologicalReaction>
</comment>
<comment type="similarity">
    <text evidence="2">Belongs to the DAMOX/DASOX family.</text>
</comment>
<evidence type="ECO:0000256" key="6">
    <source>
        <dbReference type="ARBA" id="ARBA00039101"/>
    </source>
</evidence>
<evidence type="ECO:0000256" key="3">
    <source>
        <dbReference type="ARBA" id="ARBA00022630"/>
    </source>
</evidence>
<dbReference type="PANTHER" id="PTHR11530">
    <property type="entry name" value="D-AMINO ACID OXIDASE"/>
    <property type="match status" value="1"/>
</dbReference>
<name>A0A511XL03_9PROT</name>
<comment type="cofactor">
    <cofactor evidence="1">
        <name>FAD</name>
        <dbReference type="ChEBI" id="CHEBI:57692"/>
    </cofactor>
</comment>
<feature type="domain" description="FAD dependent oxidoreductase" evidence="10">
    <location>
        <begin position="109"/>
        <end position="405"/>
    </location>
</feature>
<dbReference type="EC" id="1.4.3.3" evidence="6"/>
<dbReference type="PROSITE" id="PS00677">
    <property type="entry name" value="DAO"/>
    <property type="match status" value="1"/>
</dbReference>
<organism evidence="11 12">
    <name type="scientific">Acetobacter oeni</name>
    <dbReference type="NCBI Taxonomy" id="304077"/>
    <lineage>
        <taxon>Bacteria</taxon>
        <taxon>Pseudomonadati</taxon>
        <taxon>Pseudomonadota</taxon>
        <taxon>Alphaproteobacteria</taxon>
        <taxon>Acetobacterales</taxon>
        <taxon>Acetobacteraceae</taxon>
        <taxon>Acetobacter</taxon>
    </lineage>
</organism>
<proteinExistence type="inferred from homology"/>
<dbReference type="GO" id="GO:0003884">
    <property type="term" value="F:D-amino-acid oxidase activity"/>
    <property type="evidence" value="ECO:0007669"/>
    <property type="project" value="UniProtKB-EC"/>
</dbReference>
<dbReference type="AlphaFoldDB" id="A0A511XL03"/>
<accession>A0A511XL03</accession>
<dbReference type="PANTHER" id="PTHR11530:SF11">
    <property type="entry name" value="D-ASPARTATE OXIDASE"/>
    <property type="match status" value="1"/>
</dbReference>
<evidence type="ECO:0000256" key="2">
    <source>
        <dbReference type="ARBA" id="ARBA00006730"/>
    </source>
</evidence>
<keyword evidence="5" id="KW-0560">Oxidoreductase</keyword>
<sequence>MFIGGAAFGSFAGYSTRRWISPAAATAELPGQAVTAAHLRSFRARADQITDIKVCLRPFRAAGPRLDAERFGDKVVIHNYGHGGSGWSLSWGSANIAVGNAATTQQKKLAVVGCGIIGLTSALIAQRAGFEVTIYTRDLLPHTRSVRANGSWTPDSRIALTEQAGPQFPDLWEQMARYSWATYRDYLGQPGNPIMFLDNYSLSDLPSQARPEEGVDPGQPTFASTGRPQQSAEFAAWPERIKDIIPAAVPISGSDNPFPGLQVRRHSLMIYNFGAYGHLLLSEFFQAGGRVVIREFHTPADFKTIPEHTIINCPGYAARDLWNDQSLIPVRGQTAWLPPQPDIAYGLAYRGAAMLSKSDGVMVQGFDLDHLGEMTGVGNSFEHPDRTEAERAIGIFADLFDRFPAVKG</sequence>
<keyword evidence="12" id="KW-1185">Reference proteome</keyword>
<dbReference type="GO" id="GO:0019478">
    <property type="term" value="P:D-amino acid catabolic process"/>
    <property type="evidence" value="ECO:0007669"/>
    <property type="project" value="TreeGrafter"/>
</dbReference>
<evidence type="ECO:0000256" key="8">
    <source>
        <dbReference type="ARBA" id="ARBA00049547"/>
    </source>
</evidence>
<dbReference type="EMBL" id="BJYG01000023">
    <property type="protein sequence ID" value="GEN63625.1"/>
    <property type="molecule type" value="Genomic_DNA"/>
</dbReference>
<evidence type="ECO:0000256" key="1">
    <source>
        <dbReference type="ARBA" id="ARBA00001974"/>
    </source>
</evidence>
<dbReference type="Pfam" id="PF01266">
    <property type="entry name" value="DAO"/>
    <property type="match status" value="1"/>
</dbReference>
<evidence type="ECO:0000256" key="9">
    <source>
        <dbReference type="SAM" id="MobiDB-lite"/>
    </source>
</evidence>
<evidence type="ECO:0000313" key="12">
    <source>
        <dbReference type="Proteomes" id="UP000321746"/>
    </source>
</evidence>
<evidence type="ECO:0000256" key="5">
    <source>
        <dbReference type="ARBA" id="ARBA00023002"/>
    </source>
</evidence>
<dbReference type="Proteomes" id="UP000321746">
    <property type="component" value="Unassembled WGS sequence"/>
</dbReference>